<dbReference type="GO" id="GO:0043200">
    <property type="term" value="P:response to amino acid"/>
    <property type="evidence" value="ECO:0007669"/>
    <property type="project" value="TreeGrafter"/>
</dbReference>
<evidence type="ECO:0000259" key="4">
    <source>
        <dbReference type="Pfam" id="PF01037"/>
    </source>
</evidence>
<evidence type="ECO:0000313" key="6">
    <source>
        <dbReference type="EMBL" id="RCG32256.1"/>
    </source>
</evidence>
<keyword evidence="2" id="KW-0238">DNA-binding</keyword>
<dbReference type="AlphaFoldDB" id="A0A367FPC1"/>
<keyword evidence="7" id="KW-1185">Reference proteome</keyword>
<dbReference type="EMBL" id="QOIL01000003">
    <property type="protein sequence ID" value="RCG32256.1"/>
    <property type="molecule type" value="Genomic_DNA"/>
</dbReference>
<feature type="domain" description="HTH asnC-type" evidence="5">
    <location>
        <begin position="4"/>
        <end position="44"/>
    </location>
</feature>
<keyword evidence="3" id="KW-0804">Transcription</keyword>
<evidence type="ECO:0000256" key="2">
    <source>
        <dbReference type="ARBA" id="ARBA00023125"/>
    </source>
</evidence>
<dbReference type="InterPro" id="IPR019887">
    <property type="entry name" value="Tscrpt_reg_AsnC/Lrp_C"/>
</dbReference>
<comment type="caution">
    <text evidence="6">The sequence shown here is derived from an EMBL/GenBank/DDBJ whole genome shotgun (WGS) entry which is preliminary data.</text>
</comment>
<dbReference type="InterPro" id="IPR011008">
    <property type="entry name" value="Dimeric_a/b-barrel"/>
</dbReference>
<dbReference type="Gene3D" id="3.30.70.920">
    <property type="match status" value="2"/>
</dbReference>
<dbReference type="InterPro" id="IPR019888">
    <property type="entry name" value="Tscrpt_reg_AsnC-like"/>
</dbReference>
<dbReference type="InterPro" id="IPR036388">
    <property type="entry name" value="WH-like_DNA-bd_sf"/>
</dbReference>
<proteinExistence type="predicted"/>
<dbReference type="PANTHER" id="PTHR30154:SF34">
    <property type="entry name" value="TRANSCRIPTIONAL REGULATOR AZLB"/>
    <property type="match status" value="1"/>
</dbReference>
<feature type="domain" description="HTH asnC-type" evidence="5">
    <location>
        <begin position="183"/>
        <end position="215"/>
    </location>
</feature>
<name>A0A367FPC1_9ACTN</name>
<dbReference type="InterPro" id="IPR000485">
    <property type="entry name" value="AsnC-type_HTH_dom"/>
</dbReference>
<accession>A0A367FPC1</accession>
<dbReference type="SUPFAM" id="SSF54909">
    <property type="entry name" value="Dimeric alpha+beta barrel"/>
    <property type="match status" value="2"/>
</dbReference>
<dbReference type="Pfam" id="PF01037">
    <property type="entry name" value="AsnC_trans_reg"/>
    <property type="match status" value="2"/>
</dbReference>
<evidence type="ECO:0000256" key="1">
    <source>
        <dbReference type="ARBA" id="ARBA00023015"/>
    </source>
</evidence>
<dbReference type="Pfam" id="PF13404">
    <property type="entry name" value="HTH_AsnC-type"/>
    <property type="match status" value="2"/>
</dbReference>
<evidence type="ECO:0000313" key="7">
    <source>
        <dbReference type="Proteomes" id="UP000253094"/>
    </source>
</evidence>
<dbReference type="PANTHER" id="PTHR30154">
    <property type="entry name" value="LEUCINE-RESPONSIVE REGULATORY PROTEIN"/>
    <property type="match status" value="1"/>
</dbReference>
<sequence length="336" mass="36441">MDMLDEMDRRLVAALQVAPRAAWGDLARVLGEHERTVARRVQRMLAIDAIRITAAYDDLRSGVGNPVHIRVSTEPGSVDATAGILAARPDVRGVFAITGTADLWIELIASGSDHLRHLHGILADEIPATPGVRATEAQVVLRTFTTVADWHAPLLGEEEVAGLRALVVPPLAELPDRVDFGGVDRDVAEILVRDGRASYTQIADELGISVPTARRKVTWSLERRVVRPRVEVEPALLGLRVEAQLGLEVRPAGLDAVGTALARHPGVRYCAAIAGSRDLLVEVCLAHEMGLYRFVTQVIGGLPDVVDVDMAFITRAYKRGHLLKDGRLTRSPHDAP</sequence>
<dbReference type="OrthoDB" id="4050641at2"/>
<dbReference type="SMART" id="SM00344">
    <property type="entry name" value="HTH_ASNC"/>
    <property type="match status" value="2"/>
</dbReference>
<feature type="domain" description="Transcription regulator AsnC/Lrp ligand binding" evidence="4">
    <location>
        <begin position="247"/>
        <end position="315"/>
    </location>
</feature>
<feature type="domain" description="Transcription regulator AsnC/Lrp ligand binding" evidence="4">
    <location>
        <begin position="69"/>
        <end position="143"/>
    </location>
</feature>
<evidence type="ECO:0000256" key="3">
    <source>
        <dbReference type="ARBA" id="ARBA00023163"/>
    </source>
</evidence>
<dbReference type="GO" id="GO:0005829">
    <property type="term" value="C:cytosol"/>
    <property type="evidence" value="ECO:0007669"/>
    <property type="project" value="TreeGrafter"/>
</dbReference>
<keyword evidence="1" id="KW-0805">Transcription regulation</keyword>
<dbReference type="Proteomes" id="UP000253094">
    <property type="component" value="Unassembled WGS sequence"/>
</dbReference>
<dbReference type="SUPFAM" id="SSF46785">
    <property type="entry name" value="Winged helix' DNA-binding domain"/>
    <property type="match status" value="1"/>
</dbReference>
<evidence type="ECO:0000259" key="5">
    <source>
        <dbReference type="Pfam" id="PF13404"/>
    </source>
</evidence>
<organism evidence="6 7">
    <name type="scientific">Sphaerisporangium album</name>
    <dbReference type="NCBI Taxonomy" id="509200"/>
    <lineage>
        <taxon>Bacteria</taxon>
        <taxon>Bacillati</taxon>
        <taxon>Actinomycetota</taxon>
        <taxon>Actinomycetes</taxon>
        <taxon>Streptosporangiales</taxon>
        <taxon>Streptosporangiaceae</taxon>
        <taxon>Sphaerisporangium</taxon>
    </lineage>
</organism>
<protein>
    <submittedName>
        <fullName evidence="6">Lrp/AsnC family transcriptional regulator</fullName>
    </submittedName>
</protein>
<reference evidence="6 7" key="1">
    <citation type="submission" date="2018-06" db="EMBL/GenBank/DDBJ databases">
        <title>Sphaerisporangium craniellae sp. nov., isolated from a marine sponge in the South China Sea.</title>
        <authorList>
            <person name="Li L."/>
        </authorList>
    </citation>
    <scope>NUCLEOTIDE SEQUENCE [LARGE SCALE GENOMIC DNA]</scope>
    <source>
        <strain evidence="6 7">CCTCC AA 208026</strain>
    </source>
</reference>
<dbReference type="InterPro" id="IPR036390">
    <property type="entry name" value="WH_DNA-bd_sf"/>
</dbReference>
<dbReference type="GO" id="GO:0043565">
    <property type="term" value="F:sequence-specific DNA binding"/>
    <property type="evidence" value="ECO:0007669"/>
    <property type="project" value="InterPro"/>
</dbReference>
<dbReference type="Gene3D" id="1.10.10.10">
    <property type="entry name" value="Winged helix-like DNA-binding domain superfamily/Winged helix DNA-binding domain"/>
    <property type="match status" value="2"/>
</dbReference>
<gene>
    <name evidence="6" type="ORF">DQ384_07080</name>
</gene>